<name>A0A923L0X5_9FIRM</name>
<keyword evidence="2" id="KW-1185">Reference proteome</keyword>
<sequence>MDYREKAVNCVKDTALPVQMQWFRECGSNLEAYCQKYGETEFFFAKVIEPGHVYEMGYPKCVCPEALAGGKDASFCECSRQGMIYVLENMMPQKHIEVEVIETVLSGAEKCRFKVTVE</sequence>
<comment type="caution">
    <text evidence="1">The sequence shown here is derived from an EMBL/GenBank/DDBJ whole genome shotgun (WGS) entry which is preliminary data.</text>
</comment>
<organism evidence="1 2">
    <name type="scientific">Anaerofilum hominis</name>
    <dbReference type="NCBI Taxonomy" id="2763016"/>
    <lineage>
        <taxon>Bacteria</taxon>
        <taxon>Bacillati</taxon>
        <taxon>Bacillota</taxon>
        <taxon>Clostridia</taxon>
        <taxon>Eubacteriales</taxon>
        <taxon>Oscillospiraceae</taxon>
        <taxon>Anaerofilum</taxon>
    </lineage>
</organism>
<evidence type="ECO:0000313" key="2">
    <source>
        <dbReference type="Proteomes" id="UP000659630"/>
    </source>
</evidence>
<dbReference type="RefSeq" id="WP_186887434.1">
    <property type="nucleotide sequence ID" value="NZ_JACONZ010000002.1"/>
</dbReference>
<dbReference type="EMBL" id="JACONZ010000002">
    <property type="protein sequence ID" value="MBC5581062.1"/>
    <property type="molecule type" value="Genomic_DNA"/>
</dbReference>
<dbReference type="AlphaFoldDB" id="A0A923L0X5"/>
<gene>
    <name evidence="1" type="ORF">H8S23_06050</name>
</gene>
<proteinExistence type="predicted"/>
<dbReference type="Proteomes" id="UP000659630">
    <property type="component" value="Unassembled WGS sequence"/>
</dbReference>
<accession>A0A923L0X5</accession>
<protein>
    <submittedName>
        <fullName evidence="1">Uncharacterized protein</fullName>
    </submittedName>
</protein>
<evidence type="ECO:0000313" key="1">
    <source>
        <dbReference type="EMBL" id="MBC5581062.1"/>
    </source>
</evidence>
<reference evidence="1" key="1">
    <citation type="submission" date="2020-08" db="EMBL/GenBank/DDBJ databases">
        <title>Genome public.</title>
        <authorList>
            <person name="Liu C."/>
            <person name="Sun Q."/>
        </authorList>
    </citation>
    <scope>NUCLEOTIDE SEQUENCE</scope>
    <source>
        <strain evidence="1">BX8</strain>
    </source>
</reference>